<dbReference type="GO" id="GO:0009396">
    <property type="term" value="P:folic acid-containing compound biosynthetic process"/>
    <property type="evidence" value="ECO:0007669"/>
    <property type="project" value="InterPro"/>
</dbReference>
<dbReference type="InterPro" id="IPR043131">
    <property type="entry name" value="BCAT-like_N"/>
</dbReference>
<dbReference type="Gene3D" id="3.60.120.10">
    <property type="entry name" value="Anthranilate synthase"/>
    <property type="match status" value="1"/>
</dbReference>
<evidence type="ECO:0000313" key="3">
    <source>
        <dbReference type="Proteomes" id="UP000030147"/>
    </source>
</evidence>
<dbReference type="EMBL" id="AVBF01000014">
    <property type="protein sequence ID" value="KGP73320.1"/>
    <property type="molecule type" value="Genomic_DNA"/>
</dbReference>
<dbReference type="InterPro" id="IPR001544">
    <property type="entry name" value="Aminotrans_IV"/>
</dbReference>
<dbReference type="GO" id="GO:0046820">
    <property type="term" value="F:4-amino-4-deoxychorismate synthase activity"/>
    <property type="evidence" value="ECO:0007669"/>
    <property type="project" value="TreeGrafter"/>
</dbReference>
<dbReference type="PANTHER" id="PTHR11236">
    <property type="entry name" value="AMINOBENZOATE/ANTHRANILATE SYNTHASE"/>
    <property type="match status" value="1"/>
</dbReference>
<comment type="caution">
    <text evidence="2">The sequence shown here is derived from an EMBL/GenBank/DDBJ whole genome shotgun (WGS) entry which is preliminary data.</text>
</comment>
<dbReference type="SUPFAM" id="SSF56752">
    <property type="entry name" value="D-aminoacid aminotransferase-like PLP-dependent enzymes"/>
    <property type="match status" value="1"/>
</dbReference>
<dbReference type="STRING" id="1385514.N782_05425"/>
<dbReference type="InterPro" id="IPR005802">
    <property type="entry name" value="ADC_synth_comp_1"/>
</dbReference>
<dbReference type="AlphaFoldDB" id="A0A0A2TVN1"/>
<dbReference type="InterPro" id="IPR043132">
    <property type="entry name" value="BCAT-like_C"/>
</dbReference>
<dbReference type="InterPro" id="IPR005801">
    <property type="entry name" value="ADC_synthase"/>
</dbReference>
<dbReference type="Pfam" id="PF01063">
    <property type="entry name" value="Aminotran_4"/>
    <property type="match status" value="1"/>
</dbReference>
<dbReference type="NCBIfam" id="TIGR00553">
    <property type="entry name" value="pabB"/>
    <property type="match status" value="1"/>
</dbReference>
<dbReference type="InterPro" id="IPR015890">
    <property type="entry name" value="Chorismate_C"/>
</dbReference>
<keyword evidence="3" id="KW-1185">Reference proteome</keyword>
<dbReference type="PANTHER" id="PTHR11236:SF50">
    <property type="entry name" value="AMINODEOXYCHORISMATE SYNTHASE COMPONENT 1"/>
    <property type="match status" value="1"/>
</dbReference>
<gene>
    <name evidence="2" type="ORF">N782_05425</name>
</gene>
<dbReference type="GO" id="GO:0000162">
    <property type="term" value="P:L-tryptophan biosynthetic process"/>
    <property type="evidence" value="ECO:0007669"/>
    <property type="project" value="TreeGrafter"/>
</dbReference>
<evidence type="ECO:0000259" key="1">
    <source>
        <dbReference type="Pfam" id="PF00425"/>
    </source>
</evidence>
<dbReference type="eggNOG" id="COG0115">
    <property type="taxonomic scope" value="Bacteria"/>
</dbReference>
<dbReference type="Gene3D" id="3.30.470.10">
    <property type="match status" value="1"/>
</dbReference>
<accession>A0A0A2TVN1</accession>
<organism evidence="2 3">
    <name type="scientific">Pontibacillus yanchengensis Y32</name>
    <dbReference type="NCBI Taxonomy" id="1385514"/>
    <lineage>
        <taxon>Bacteria</taxon>
        <taxon>Bacillati</taxon>
        <taxon>Bacillota</taxon>
        <taxon>Bacilli</taxon>
        <taxon>Bacillales</taxon>
        <taxon>Bacillaceae</taxon>
        <taxon>Pontibacillus</taxon>
    </lineage>
</organism>
<dbReference type="OrthoDB" id="9803598at2"/>
<feature type="domain" description="Chorismate-utilising enzyme C-terminal" evidence="1">
    <location>
        <begin position="112"/>
        <end position="366"/>
    </location>
</feature>
<protein>
    <submittedName>
        <fullName evidence="2">Aminobenzoate synthetase</fullName>
    </submittedName>
</protein>
<proteinExistence type="predicted"/>
<dbReference type="Proteomes" id="UP000030147">
    <property type="component" value="Unassembled WGS sequence"/>
</dbReference>
<dbReference type="eggNOG" id="COG0147">
    <property type="taxonomic scope" value="Bacteria"/>
</dbReference>
<dbReference type="Gene3D" id="3.20.10.10">
    <property type="entry name" value="D-amino Acid Aminotransferase, subunit A, domain 2"/>
    <property type="match status" value="1"/>
</dbReference>
<dbReference type="InterPro" id="IPR019999">
    <property type="entry name" value="Anth_synth_I-like"/>
</dbReference>
<dbReference type="PRINTS" id="PR00095">
    <property type="entry name" value="ANTSNTHASEI"/>
</dbReference>
<dbReference type="Pfam" id="PF00425">
    <property type="entry name" value="Chorismate_bind"/>
    <property type="match status" value="1"/>
</dbReference>
<sequence>MNESPFMQFEFKEETTQSLQFSNPVKEFMAFTIKDVQQCFSEIEKWIDEGYYIAGYISYEAAPAFDSAMIVNEGNKLPLAWLGVFREPERRHITIPEEKYQLSGWSKETDYSSYYKGIEQIKHAIEEGNTYQVNYTTRLRSTFLGDPYSFYKQLVQNQDASYSAFLQHEKFSVLSASPELFFQKKGNKLTTKPMKGTMKRGRSSSEDELLGEKLFHSEKDRSENLMIVDLLRNDVGRIAIPGSVNVPKLFEIERYPTVLQMTSTIEAIINPSIPFYEVFKALFPCGSITGAPKIRTMEYIKQLEQSPREVYCGAIGYITPNRDAVFNVPIRTVWIDHETNEAVYGTGGGITWDSTSEGEYEELQTKAKLLTEKRQSFELLESMLLKDGSYPLYSLHVKRLQKSAHYFGFELDLTKLTESLRNVSERHPVNKWKIRLLLSKEGTIAAEAHPLEMMNEPVLCAVSTSPINAENPFLYHKTTNRDVYKDRMSEAPEGAFSVLLWNEKDEATEFTIGNLVVEKDGEYVTPPVSSGLLAGTFREHLLENGVLKEKVIRVDEVYEAESIWMINGVRGWLKVNLI</sequence>
<name>A0A0A2TVN1_9BACI</name>
<reference evidence="2 3" key="1">
    <citation type="journal article" date="2015" name="Stand. Genomic Sci.">
        <title>High quality draft genome sequence of the moderately halophilic bacterium Pontibacillus yanchengensis Y32(T) and comparison among Pontibacillus genomes.</title>
        <authorList>
            <person name="Huang J."/>
            <person name="Qiao Z.X."/>
            <person name="Tang J.W."/>
            <person name="Wang G."/>
        </authorList>
    </citation>
    <scope>NUCLEOTIDE SEQUENCE [LARGE SCALE GENOMIC DNA]</scope>
    <source>
        <strain evidence="2 3">Y32</strain>
    </source>
</reference>
<dbReference type="SUPFAM" id="SSF56322">
    <property type="entry name" value="ADC synthase"/>
    <property type="match status" value="1"/>
</dbReference>
<evidence type="ECO:0000313" key="2">
    <source>
        <dbReference type="EMBL" id="KGP73320.1"/>
    </source>
</evidence>
<dbReference type="InterPro" id="IPR036038">
    <property type="entry name" value="Aminotransferase-like"/>
</dbReference>